<evidence type="ECO:0000256" key="8">
    <source>
        <dbReference type="ARBA" id="ARBA00023128"/>
    </source>
</evidence>
<keyword evidence="8" id="KW-0496">Mitochondrion</keyword>
<evidence type="ECO:0000256" key="11">
    <source>
        <dbReference type="RuleBase" id="RU000488"/>
    </source>
</evidence>
<dbReference type="AlphaFoldDB" id="A0A0D2FPI3"/>
<dbReference type="Proteomes" id="UP000054266">
    <property type="component" value="Unassembled WGS sequence"/>
</dbReference>
<evidence type="ECO:0000256" key="2">
    <source>
        <dbReference type="ARBA" id="ARBA00006375"/>
    </source>
</evidence>
<evidence type="ECO:0000256" key="3">
    <source>
        <dbReference type="ARBA" id="ARBA00022448"/>
    </source>
</evidence>
<keyword evidence="3 11" id="KW-0813">Transport</keyword>
<evidence type="ECO:0000256" key="10">
    <source>
        <dbReference type="PROSITE-ProRule" id="PRU00282"/>
    </source>
</evidence>
<dbReference type="Pfam" id="PF00153">
    <property type="entry name" value="Mito_carr"/>
    <property type="match status" value="1"/>
</dbReference>
<protein>
    <recommendedName>
        <fullName evidence="14">Mitochondrial thiamine pyrophosphate carrier 1</fullName>
    </recommendedName>
</protein>
<evidence type="ECO:0000256" key="4">
    <source>
        <dbReference type="ARBA" id="ARBA00022692"/>
    </source>
</evidence>
<dbReference type="EMBL" id="KN846958">
    <property type="protein sequence ID" value="KIW68480.1"/>
    <property type="molecule type" value="Genomic_DNA"/>
</dbReference>
<keyword evidence="9 10" id="KW-0472">Membrane</keyword>
<keyword evidence="4 10" id="KW-0812">Transmembrane</keyword>
<sequence>MSSLDDDPTDFEGILPVIPPDSPPIYKDTKSNAATGASAAGVRAFTAQAVAFYFRAPVKAFFRTRVDYLAFAKSISPAAQAGRWSWRSTTPGLLANAIRVYGWRFVPEQLAPPLIANVAVGAALYTSYLQILAKLHEPSAHAKKSVYPPPPPQSTFLAGFAAGTIQSVVAAPLDALQVRFEQRGKNYEDKTMWEYGRGKLREIGLRGIFAGYGLSFLKDSCGSGVFFCVFEWVKAQGYHGFVKWWYRGTGEVEYFTQTSHEGGRRNLVTGLNAAPTNDESNRRVIKPHYAIEPGFLMLAGIAASIAQQVVLYPLSTFQTLHFERLEDLDKKAITLQNSQDTPLARRGRMLRAYYHAYQETWRQARAQAVARHGMRNWLFRGFCWFTIRQVPSTSAGLVIFELVRRKYGQEGLGDEVRISGREGRYDILLT</sequence>
<dbReference type="PANTHER" id="PTHR45624:SF26">
    <property type="entry name" value="CARRIER PROTEIN, PUTATIVE (AFU_ORTHOLOGUE AFUA_1G07710)-RELATED"/>
    <property type="match status" value="1"/>
</dbReference>
<organism evidence="12 13">
    <name type="scientific">Phialophora macrospora</name>
    <dbReference type="NCBI Taxonomy" id="1851006"/>
    <lineage>
        <taxon>Eukaryota</taxon>
        <taxon>Fungi</taxon>
        <taxon>Dikarya</taxon>
        <taxon>Ascomycota</taxon>
        <taxon>Pezizomycotina</taxon>
        <taxon>Eurotiomycetes</taxon>
        <taxon>Chaetothyriomycetidae</taxon>
        <taxon>Chaetothyriales</taxon>
        <taxon>Herpotrichiellaceae</taxon>
        <taxon>Phialophora</taxon>
    </lineage>
</organism>
<keyword evidence="7" id="KW-1133">Transmembrane helix</keyword>
<keyword evidence="13" id="KW-1185">Reference proteome</keyword>
<gene>
    <name evidence="12" type="ORF">PV04_04422</name>
</gene>
<dbReference type="InterPro" id="IPR018108">
    <property type="entry name" value="MCP_transmembrane"/>
</dbReference>
<evidence type="ECO:0008006" key="14">
    <source>
        <dbReference type="Google" id="ProtNLM"/>
    </source>
</evidence>
<dbReference type="PANTHER" id="PTHR45624">
    <property type="entry name" value="MITOCHONDRIAL BASIC AMINO ACIDS TRANSPORTER-RELATED"/>
    <property type="match status" value="1"/>
</dbReference>
<evidence type="ECO:0000256" key="6">
    <source>
        <dbReference type="ARBA" id="ARBA00022792"/>
    </source>
</evidence>
<dbReference type="GO" id="GO:0031966">
    <property type="term" value="C:mitochondrial membrane"/>
    <property type="evidence" value="ECO:0007669"/>
    <property type="project" value="UniProtKB-SubCell"/>
</dbReference>
<comment type="subcellular location">
    <subcellularLocation>
        <location evidence="1">Mitochondrion membrane</location>
        <topology evidence="1">Multi-pass membrane protein</topology>
    </subcellularLocation>
</comment>
<evidence type="ECO:0000313" key="12">
    <source>
        <dbReference type="EMBL" id="KIW68480.1"/>
    </source>
</evidence>
<evidence type="ECO:0000256" key="1">
    <source>
        <dbReference type="ARBA" id="ARBA00004225"/>
    </source>
</evidence>
<dbReference type="InterPro" id="IPR023395">
    <property type="entry name" value="MCP_dom_sf"/>
</dbReference>
<reference evidence="12 13" key="1">
    <citation type="submission" date="2015-01" db="EMBL/GenBank/DDBJ databases">
        <title>The Genome Sequence of Capronia semiimmersa CBS27337.</title>
        <authorList>
            <consortium name="The Broad Institute Genomics Platform"/>
            <person name="Cuomo C."/>
            <person name="de Hoog S."/>
            <person name="Gorbushina A."/>
            <person name="Stielow B."/>
            <person name="Teixiera M."/>
            <person name="Abouelleil A."/>
            <person name="Chapman S.B."/>
            <person name="Priest M."/>
            <person name="Young S.K."/>
            <person name="Wortman J."/>
            <person name="Nusbaum C."/>
            <person name="Birren B."/>
        </authorList>
    </citation>
    <scope>NUCLEOTIDE SEQUENCE [LARGE SCALE GENOMIC DNA]</scope>
    <source>
        <strain evidence="12 13">CBS 27337</strain>
    </source>
</reference>
<evidence type="ECO:0000256" key="5">
    <source>
        <dbReference type="ARBA" id="ARBA00022737"/>
    </source>
</evidence>
<dbReference type="InterPro" id="IPR050567">
    <property type="entry name" value="Mitochondrial_Carrier"/>
</dbReference>
<name>A0A0D2FPI3_9EURO</name>
<evidence type="ECO:0000256" key="9">
    <source>
        <dbReference type="ARBA" id="ARBA00023136"/>
    </source>
</evidence>
<evidence type="ECO:0000256" key="7">
    <source>
        <dbReference type="ARBA" id="ARBA00022989"/>
    </source>
</evidence>
<keyword evidence="6" id="KW-0999">Mitochondrion inner membrane</keyword>
<dbReference type="PROSITE" id="PS50920">
    <property type="entry name" value="SOLCAR"/>
    <property type="match status" value="1"/>
</dbReference>
<dbReference type="Gene3D" id="1.50.40.10">
    <property type="entry name" value="Mitochondrial carrier domain"/>
    <property type="match status" value="1"/>
</dbReference>
<feature type="repeat" description="Solcar" evidence="10">
    <location>
        <begin position="150"/>
        <end position="236"/>
    </location>
</feature>
<keyword evidence="5" id="KW-0677">Repeat</keyword>
<comment type="similarity">
    <text evidence="2 11">Belongs to the mitochondrial carrier (TC 2.A.29) family.</text>
</comment>
<dbReference type="STRING" id="5601.A0A0D2FPI3"/>
<dbReference type="SUPFAM" id="SSF103506">
    <property type="entry name" value="Mitochondrial carrier"/>
    <property type="match status" value="1"/>
</dbReference>
<proteinExistence type="inferred from homology"/>
<evidence type="ECO:0000313" key="13">
    <source>
        <dbReference type="Proteomes" id="UP000054266"/>
    </source>
</evidence>
<accession>A0A0D2FPI3</accession>
<dbReference type="HOGENOM" id="CLU_034486_0_0_1"/>
<dbReference type="GO" id="GO:0022857">
    <property type="term" value="F:transmembrane transporter activity"/>
    <property type="evidence" value="ECO:0007669"/>
    <property type="project" value="TreeGrafter"/>
</dbReference>